<name>A0ABU2K858_9ACTN</name>
<evidence type="ECO:0000313" key="8">
    <source>
        <dbReference type="EMBL" id="MDT0276361.1"/>
    </source>
</evidence>
<protein>
    <submittedName>
        <fullName evidence="8">Thiamine pyrophosphate-binding protein</fullName>
    </submittedName>
</protein>
<dbReference type="CDD" id="cd07035">
    <property type="entry name" value="TPP_PYR_POX_like"/>
    <property type="match status" value="1"/>
</dbReference>
<dbReference type="RefSeq" id="WP_311345179.1">
    <property type="nucleotide sequence ID" value="NZ_JAVREI010000006.1"/>
</dbReference>
<dbReference type="InterPro" id="IPR011766">
    <property type="entry name" value="TPP_enzyme_TPP-bd"/>
</dbReference>
<evidence type="ECO:0000259" key="7">
    <source>
        <dbReference type="Pfam" id="PF02776"/>
    </source>
</evidence>
<comment type="similarity">
    <text evidence="2 4">Belongs to the TPP enzyme family.</text>
</comment>
<dbReference type="Pfam" id="PF00205">
    <property type="entry name" value="TPP_enzyme_M"/>
    <property type="match status" value="1"/>
</dbReference>
<evidence type="ECO:0000256" key="2">
    <source>
        <dbReference type="ARBA" id="ARBA00007812"/>
    </source>
</evidence>
<evidence type="ECO:0000259" key="5">
    <source>
        <dbReference type="Pfam" id="PF00205"/>
    </source>
</evidence>
<dbReference type="CDD" id="cd00568">
    <property type="entry name" value="TPP_enzymes"/>
    <property type="match status" value="1"/>
</dbReference>
<evidence type="ECO:0000256" key="1">
    <source>
        <dbReference type="ARBA" id="ARBA00001964"/>
    </source>
</evidence>
<dbReference type="PROSITE" id="PS00187">
    <property type="entry name" value="TPP_ENZYMES"/>
    <property type="match status" value="1"/>
</dbReference>
<proteinExistence type="inferred from homology"/>
<dbReference type="InterPro" id="IPR029061">
    <property type="entry name" value="THDP-binding"/>
</dbReference>
<dbReference type="Pfam" id="PF02775">
    <property type="entry name" value="TPP_enzyme_C"/>
    <property type="match status" value="1"/>
</dbReference>
<dbReference type="Gene3D" id="3.40.50.970">
    <property type="match status" value="2"/>
</dbReference>
<feature type="domain" description="Thiamine pyrophosphate enzyme TPP-binding" evidence="6">
    <location>
        <begin position="382"/>
        <end position="528"/>
    </location>
</feature>
<accession>A0ABU2K858</accession>
<evidence type="ECO:0000256" key="4">
    <source>
        <dbReference type="RuleBase" id="RU362132"/>
    </source>
</evidence>
<comment type="cofactor">
    <cofactor evidence="1">
        <name>thiamine diphosphate</name>
        <dbReference type="ChEBI" id="CHEBI:58937"/>
    </cofactor>
</comment>
<keyword evidence="3 4" id="KW-0786">Thiamine pyrophosphate</keyword>
<dbReference type="Proteomes" id="UP001183222">
    <property type="component" value="Unassembled WGS sequence"/>
</dbReference>
<sequence length="542" mass="56734">MVQRFNDVLAQALAGHGVEVMFGVMGDANMYVVDSFHRNEEGRFVPAANEGGAVLMAAGYAAVTGRVGVATVTHGAIANCVSALFDATRGHYPLVVVAGDTVRSEAFHLQNIPQRDVVVPTGAAYLQVRSVDTVTADLAAAMGQALAERRPVVLEVPADFQQAPTELAAPRRSRRAAGVLTPTLEDLEDAVGAIAGSNRPLVVGGRGAGAPGAADVLRELAVRIGAPVATTLRGKGLFAGDPCDVGIVGTLSHPVASEVIARADCLIVFGAALSALTTLKGELLDGKRLIQVDTDPGAPGRYFPVDVAIAGDASATARGLIELLDQAEVPAVGFRSDDLARRIAAWHEEDRATTPTDGPLTLTGVLHRVNEIVPRRRTLAIDGGRFSHEALRILDVDHPWDYAHCLNVGHIGMGVGYGIGAAVGRPEVPALVVVGDGGFMLGGLAEFNTAVRNDLDLLVVLLNDGAYGAEYYRFVGQDLDPSLTTFDWPDFTAVASSLGGTGLKIEEWSDFDRLAELVRPGSGPVLAEVVLDVATIPDPGWH</sequence>
<dbReference type="Gene3D" id="3.40.50.1220">
    <property type="entry name" value="TPP-binding domain"/>
    <property type="match status" value="1"/>
</dbReference>
<dbReference type="InterPro" id="IPR045229">
    <property type="entry name" value="TPP_enz"/>
</dbReference>
<feature type="domain" description="Thiamine pyrophosphate enzyme N-terminal TPP-binding" evidence="7">
    <location>
        <begin position="5"/>
        <end position="106"/>
    </location>
</feature>
<dbReference type="EMBL" id="JAVREI010000006">
    <property type="protein sequence ID" value="MDT0276361.1"/>
    <property type="molecule type" value="Genomic_DNA"/>
</dbReference>
<keyword evidence="9" id="KW-1185">Reference proteome</keyword>
<dbReference type="InterPro" id="IPR000399">
    <property type="entry name" value="TPP-bd_CS"/>
</dbReference>
<dbReference type="Pfam" id="PF02776">
    <property type="entry name" value="TPP_enzyme_N"/>
    <property type="match status" value="1"/>
</dbReference>
<gene>
    <name evidence="8" type="ORF">RM425_10670</name>
</gene>
<feature type="domain" description="Thiamine pyrophosphate enzyme central" evidence="5">
    <location>
        <begin position="187"/>
        <end position="319"/>
    </location>
</feature>
<dbReference type="PANTHER" id="PTHR18968">
    <property type="entry name" value="THIAMINE PYROPHOSPHATE ENZYMES"/>
    <property type="match status" value="1"/>
</dbReference>
<dbReference type="InterPro" id="IPR012000">
    <property type="entry name" value="Thiamin_PyroP_enz_cen_dom"/>
</dbReference>
<dbReference type="InterPro" id="IPR029035">
    <property type="entry name" value="DHS-like_NAD/FAD-binding_dom"/>
</dbReference>
<dbReference type="SUPFAM" id="SSF52467">
    <property type="entry name" value="DHS-like NAD/FAD-binding domain"/>
    <property type="match status" value="1"/>
</dbReference>
<dbReference type="SUPFAM" id="SSF52518">
    <property type="entry name" value="Thiamin diphosphate-binding fold (THDP-binding)"/>
    <property type="match status" value="2"/>
</dbReference>
<dbReference type="InterPro" id="IPR012001">
    <property type="entry name" value="Thiamin_PyroP_enz_TPP-bd_dom"/>
</dbReference>
<comment type="caution">
    <text evidence="8">The sequence shown here is derived from an EMBL/GenBank/DDBJ whole genome shotgun (WGS) entry which is preliminary data.</text>
</comment>
<organism evidence="8 9">
    <name type="scientific">Blastococcus goldschmidtiae</name>
    <dbReference type="NCBI Taxonomy" id="3075546"/>
    <lineage>
        <taxon>Bacteria</taxon>
        <taxon>Bacillati</taxon>
        <taxon>Actinomycetota</taxon>
        <taxon>Actinomycetes</taxon>
        <taxon>Geodermatophilales</taxon>
        <taxon>Geodermatophilaceae</taxon>
        <taxon>Blastococcus</taxon>
    </lineage>
</organism>
<evidence type="ECO:0000313" key="9">
    <source>
        <dbReference type="Proteomes" id="UP001183222"/>
    </source>
</evidence>
<evidence type="ECO:0000259" key="6">
    <source>
        <dbReference type="Pfam" id="PF02775"/>
    </source>
</evidence>
<reference evidence="9" key="1">
    <citation type="submission" date="2023-07" db="EMBL/GenBank/DDBJ databases">
        <title>30 novel species of actinomycetes from the DSMZ collection.</title>
        <authorList>
            <person name="Nouioui I."/>
        </authorList>
    </citation>
    <scope>NUCLEOTIDE SEQUENCE [LARGE SCALE GENOMIC DNA]</scope>
    <source>
        <strain evidence="9">DSM 46792</strain>
    </source>
</reference>
<evidence type="ECO:0000256" key="3">
    <source>
        <dbReference type="ARBA" id="ARBA00023052"/>
    </source>
</evidence>
<dbReference type="PANTHER" id="PTHR18968:SF13">
    <property type="entry name" value="ACETOLACTATE SYNTHASE CATALYTIC SUBUNIT, MITOCHONDRIAL"/>
    <property type="match status" value="1"/>
</dbReference>